<dbReference type="Pfam" id="PF07690">
    <property type="entry name" value="MFS_1"/>
    <property type="match status" value="1"/>
</dbReference>
<feature type="transmembrane region" description="Helical" evidence="5">
    <location>
        <begin position="185"/>
        <end position="208"/>
    </location>
</feature>
<feature type="transmembrane region" description="Helical" evidence="5">
    <location>
        <begin position="96"/>
        <end position="114"/>
    </location>
</feature>
<evidence type="ECO:0000256" key="2">
    <source>
        <dbReference type="ARBA" id="ARBA00022692"/>
    </source>
</evidence>
<dbReference type="InterPro" id="IPR036259">
    <property type="entry name" value="MFS_trans_sf"/>
</dbReference>
<dbReference type="GO" id="GO:0005886">
    <property type="term" value="C:plasma membrane"/>
    <property type="evidence" value="ECO:0007669"/>
    <property type="project" value="TreeGrafter"/>
</dbReference>
<dbReference type="PANTHER" id="PTHR23502:SF2">
    <property type="entry name" value="TRANSPORTER, PUTATIVE (AFU_ORTHOLOGUE AFUA_2G08910)-RELATED"/>
    <property type="match status" value="1"/>
</dbReference>
<feature type="transmembrane region" description="Helical" evidence="5">
    <location>
        <begin position="215"/>
        <end position="234"/>
    </location>
</feature>
<proteinExistence type="predicted"/>
<sequence>MANVDVITEAGPEVENKTGVLDPEHRDYLLSRHKTLELHPFPSRDPADPLNWPDWKKNLNLFLIAFHAMMTTFIAAGIIPAYELFVRDFGITISQASYLTSAQVLILGLSPLFWKPVSDRWGRRPIWLISTSCSMICNIGCAESRTYAAQVVTRILVAFFISPAIAISSVVVAETFFAENRGQKMGIWTLMVTLGAPTGPFLLGFVAYATDSWKWIYWIFAITNGVQCIAYFIFSPETLFAREGGVKLNKKRTFWHDRLNFRLGGQPHIVASDFVSPLKLASYPHIVIPAVAYAIVFNFASILATVEIPQIFTPKFEFNVQQIGLQFIGIIVGSLVGEVLGGLGSDQWMRYQHKRNTRSRKVTPEDRLWVDRLQSYNVTPVVGLGIAAFGNQVISTVLVTYAVDCHDELAASIGVFINFVRSTWGFIGPFWFPYMFSSIGLSGSGGLMAGIIAMCAILPIMFIHWKGRALRKK</sequence>
<evidence type="ECO:0000256" key="3">
    <source>
        <dbReference type="ARBA" id="ARBA00022989"/>
    </source>
</evidence>
<feature type="transmembrane region" description="Helical" evidence="5">
    <location>
        <begin position="381"/>
        <end position="403"/>
    </location>
</feature>
<keyword evidence="4 5" id="KW-0472">Membrane</keyword>
<dbReference type="InParanoid" id="W3XJU6"/>
<dbReference type="OrthoDB" id="2585655at2759"/>
<dbReference type="InterPro" id="IPR011701">
    <property type="entry name" value="MFS"/>
</dbReference>
<name>W3XJU6_PESFW</name>
<dbReference type="eggNOG" id="KOG0255">
    <property type="taxonomic scope" value="Eukaryota"/>
</dbReference>
<protein>
    <recommendedName>
        <fullName evidence="6">Major facilitator superfamily (MFS) profile domain-containing protein</fullName>
    </recommendedName>
</protein>
<feature type="transmembrane region" description="Helical" evidence="5">
    <location>
        <begin position="61"/>
        <end position="84"/>
    </location>
</feature>
<feature type="transmembrane region" description="Helical" evidence="5">
    <location>
        <begin position="415"/>
        <end position="434"/>
    </location>
</feature>
<evidence type="ECO:0000313" key="7">
    <source>
        <dbReference type="EMBL" id="ETS86270.1"/>
    </source>
</evidence>
<feature type="transmembrane region" description="Helical" evidence="5">
    <location>
        <begin position="286"/>
        <end position="306"/>
    </location>
</feature>
<reference evidence="8" key="1">
    <citation type="journal article" date="2015" name="BMC Genomics">
        <title>Genomic and transcriptomic analysis of the endophytic fungus Pestalotiopsis fici reveals its lifestyle and high potential for synthesis of natural products.</title>
        <authorList>
            <person name="Wang X."/>
            <person name="Zhang X."/>
            <person name="Liu L."/>
            <person name="Xiang M."/>
            <person name="Wang W."/>
            <person name="Sun X."/>
            <person name="Che Y."/>
            <person name="Guo L."/>
            <person name="Liu G."/>
            <person name="Guo L."/>
            <person name="Wang C."/>
            <person name="Yin W.B."/>
            <person name="Stadler M."/>
            <person name="Zhang X."/>
            <person name="Liu X."/>
        </authorList>
    </citation>
    <scope>NUCLEOTIDE SEQUENCE [LARGE SCALE GENOMIC DNA]</scope>
    <source>
        <strain evidence="8">W106-1 / CGMCC3.15140</strain>
    </source>
</reference>
<dbReference type="GO" id="GO:0022857">
    <property type="term" value="F:transmembrane transporter activity"/>
    <property type="evidence" value="ECO:0007669"/>
    <property type="project" value="InterPro"/>
</dbReference>
<accession>W3XJU6</accession>
<feature type="transmembrane region" description="Helical" evidence="5">
    <location>
        <begin position="327"/>
        <end position="345"/>
    </location>
</feature>
<dbReference type="SUPFAM" id="SSF103473">
    <property type="entry name" value="MFS general substrate transporter"/>
    <property type="match status" value="1"/>
</dbReference>
<dbReference type="Gene3D" id="1.20.1250.20">
    <property type="entry name" value="MFS general substrate transporter like domains"/>
    <property type="match status" value="1"/>
</dbReference>
<feature type="domain" description="Major facilitator superfamily (MFS) profile" evidence="6">
    <location>
        <begin position="60"/>
        <end position="468"/>
    </location>
</feature>
<keyword evidence="8" id="KW-1185">Reference proteome</keyword>
<dbReference type="PROSITE" id="PS50850">
    <property type="entry name" value="MFS"/>
    <property type="match status" value="1"/>
</dbReference>
<feature type="transmembrane region" description="Helical" evidence="5">
    <location>
        <begin position="155"/>
        <end position="173"/>
    </location>
</feature>
<keyword evidence="2 5" id="KW-0812">Transmembrane</keyword>
<dbReference type="AlphaFoldDB" id="W3XJU6"/>
<dbReference type="GeneID" id="19265111"/>
<evidence type="ECO:0000259" key="6">
    <source>
        <dbReference type="PROSITE" id="PS50850"/>
    </source>
</evidence>
<dbReference type="RefSeq" id="XP_007826870.1">
    <property type="nucleotide sequence ID" value="XM_007828679.1"/>
</dbReference>
<dbReference type="OMA" id="FWFPDML"/>
<dbReference type="HOGENOM" id="CLU_008455_13_7_1"/>
<evidence type="ECO:0000313" key="8">
    <source>
        <dbReference type="Proteomes" id="UP000030651"/>
    </source>
</evidence>
<dbReference type="PANTHER" id="PTHR23502">
    <property type="entry name" value="MAJOR FACILITATOR SUPERFAMILY"/>
    <property type="match status" value="1"/>
</dbReference>
<dbReference type="InterPro" id="IPR020846">
    <property type="entry name" value="MFS_dom"/>
</dbReference>
<evidence type="ECO:0000256" key="5">
    <source>
        <dbReference type="SAM" id="Phobius"/>
    </source>
</evidence>
<evidence type="ECO:0000256" key="1">
    <source>
        <dbReference type="ARBA" id="ARBA00004141"/>
    </source>
</evidence>
<organism evidence="7 8">
    <name type="scientific">Pestalotiopsis fici (strain W106-1 / CGMCC3.15140)</name>
    <dbReference type="NCBI Taxonomy" id="1229662"/>
    <lineage>
        <taxon>Eukaryota</taxon>
        <taxon>Fungi</taxon>
        <taxon>Dikarya</taxon>
        <taxon>Ascomycota</taxon>
        <taxon>Pezizomycotina</taxon>
        <taxon>Sordariomycetes</taxon>
        <taxon>Xylariomycetidae</taxon>
        <taxon>Amphisphaeriales</taxon>
        <taxon>Sporocadaceae</taxon>
        <taxon>Pestalotiopsis</taxon>
    </lineage>
</organism>
<keyword evidence="3 5" id="KW-1133">Transmembrane helix</keyword>
<dbReference type="EMBL" id="KI912109">
    <property type="protein sequence ID" value="ETS86270.1"/>
    <property type="molecule type" value="Genomic_DNA"/>
</dbReference>
<feature type="transmembrane region" description="Helical" evidence="5">
    <location>
        <begin position="446"/>
        <end position="465"/>
    </location>
</feature>
<evidence type="ECO:0000256" key="4">
    <source>
        <dbReference type="ARBA" id="ARBA00023136"/>
    </source>
</evidence>
<dbReference type="KEGG" id="pfy:PFICI_00098"/>
<dbReference type="Proteomes" id="UP000030651">
    <property type="component" value="Unassembled WGS sequence"/>
</dbReference>
<comment type="subcellular location">
    <subcellularLocation>
        <location evidence="1">Membrane</location>
        <topology evidence="1">Multi-pass membrane protein</topology>
    </subcellularLocation>
</comment>
<gene>
    <name evidence="7" type="ORF">PFICI_00098</name>
</gene>